<dbReference type="AlphaFoldDB" id="A0A8B7NYX5"/>
<evidence type="ECO:0000313" key="3">
    <source>
        <dbReference type="RefSeq" id="XP_018018942.1"/>
    </source>
</evidence>
<reference evidence="3" key="1">
    <citation type="submission" date="2025-08" db="UniProtKB">
        <authorList>
            <consortium name="RefSeq"/>
        </authorList>
    </citation>
    <scope>IDENTIFICATION</scope>
    <source>
        <tissue evidence="3">Whole organism</tissue>
    </source>
</reference>
<dbReference type="Proteomes" id="UP000694843">
    <property type="component" value="Unplaced"/>
</dbReference>
<dbReference type="PANTHER" id="PTHR12507">
    <property type="entry name" value="REDUCED GROWTH PHENOTYPE 1 RGP1, YEAST -RELATED"/>
    <property type="match status" value="1"/>
</dbReference>
<name>A0A8B7NYX5_HYAAZ</name>
<dbReference type="GeneID" id="108675436"/>
<dbReference type="OMA" id="CQVRCVQ"/>
<dbReference type="RefSeq" id="XP_018018942.1">
    <property type="nucleotide sequence ID" value="XM_018163453.2"/>
</dbReference>
<organism evidence="2 3">
    <name type="scientific">Hyalella azteca</name>
    <name type="common">Amphipod</name>
    <dbReference type="NCBI Taxonomy" id="294128"/>
    <lineage>
        <taxon>Eukaryota</taxon>
        <taxon>Metazoa</taxon>
        <taxon>Ecdysozoa</taxon>
        <taxon>Arthropoda</taxon>
        <taxon>Crustacea</taxon>
        <taxon>Multicrustacea</taxon>
        <taxon>Malacostraca</taxon>
        <taxon>Eumalacostraca</taxon>
        <taxon>Peracarida</taxon>
        <taxon>Amphipoda</taxon>
        <taxon>Senticaudata</taxon>
        <taxon>Talitrida</taxon>
        <taxon>Talitroidea</taxon>
        <taxon>Hyalellidae</taxon>
        <taxon>Hyalella</taxon>
    </lineage>
</organism>
<evidence type="ECO:0000313" key="2">
    <source>
        <dbReference type="Proteomes" id="UP000694843"/>
    </source>
</evidence>
<proteinExistence type="predicted"/>
<feature type="region of interest" description="Disordered" evidence="1">
    <location>
        <begin position="351"/>
        <end position="371"/>
    </location>
</feature>
<keyword evidence="2" id="KW-1185">Reference proteome</keyword>
<dbReference type="Pfam" id="PF08737">
    <property type="entry name" value="Rgp1"/>
    <property type="match status" value="2"/>
</dbReference>
<dbReference type="KEGG" id="hazt:108675436"/>
<dbReference type="OrthoDB" id="1918at2759"/>
<protein>
    <submittedName>
        <fullName evidence="3">RAB6A-GEF complex partner protein 2</fullName>
    </submittedName>
</protein>
<evidence type="ECO:0000256" key="1">
    <source>
        <dbReference type="SAM" id="MobiDB-lite"/>
    </source>
</evidence>
<gene>
    <name evidence="3" type="primary">LOC108675436</name>
</gene>
<dbReference type="InterPro" id="IPR014848">
    <property type="entry name" value="Rgp1"/>
</dbReference>
<sequence length="425" mass="46123">MGVEVTGQVEGGSVVAAGETITVSVTVSSTKDCSSNNSDDMSGDVVAWCSAQIHCICTSNDAYVIAPSPAKATVAAGELGNLTSAGTSLAPWRGEGGHLVLTTKPTILFCDLHLPPGHSRTFRYREVVPVTGPPSYRGVHVKYSWKVTVGAQRHGRKVVLLRLPLRVLLLPPPPPGALEDAYSESDDELSPSNPFLHPSPHACSSPAPNAALLQAWTAPSARAYNVVHSRGHVVQFRLFRSRYRLGDDLLATLDFSAAQIPCVQYAVCLQSVEEVAQEHRKRRQQSASVVSHSKTHEVCLSMTHTSLLMPVPLHITPSFDAHMVNLKYRLHFEFVLSLDDSHHKAQRAKLKKASKAGEAAEHNPDTGLHMGGWVKQEDESLSWRAPQELDIETLVWDLPVNICPAPPTQLSYALNLPLSCASMIV</sequence>
<accession>A0A8B7NYX5</accession>